<organism evidence="2 3">
    <name type="scientific">Papaver nudicaule</name>
    <name type="common">Iceland poppy</name>
    <dbReference type="NCBI Taxonomy" id="74823"/>
    <lineage>
        <taxon>Eukaryota</taxon>
        <taxon>Viridiplantae</taxon>
        <taxon>Streptophyta</taxon>
        <taxon>Embryophyta</taxon>
        <taxon>Tracheophyta</taxon>
        <taxon>Spermatophyta</taxon>
        <taxon>Magnoliopsida</taxon>
        <taxon>Ranunculales</taxon>
        <taxon>Papaveraceae</taxon>
        <taxon>Papaveroideae</taxon>
        <taxon>Papaver</taxon>
    </lineage>
</organism>
<sequence>MRKLKFHEKKLLKQTNFLSWNREGGIKKTYVTPKKCNLSNNKNSTQHRLTKQVLSSSHDQQPAVLPDKKYVYTKLPRKLLSTDKTTNVSNNGGNKPTTEMSEDTKKVQGKRPRNHGIMEGRKGTRQTWVESKAYQYFTMDYTEVHRRRPVHNKFMPLQH</sequence>
<feature type="region of interest" description="Disordered" evidence="1">
    <location>
        <begin position="79"/>
        <end position="118"/>
    </location>
</feature>
<dbReference type="EMBL" id="JAJJMA010140755">
    <property type="protein sequence ID" value="MCL7033989.1"/>
    <property type="molecule type" value="Genomic_DNA"/>
</dbReference>
<proteinExistence type="predicted"/>
<feature type="compositionally biased region" description="Polar residues" evidence="1">
    <location>
        <begin position="82"/>
        <end position="99"/>
    </location>
</feature>
<evidence type="ECO:0000313" key="2">
    <source>
        <dbReference type="EMBL" id="MCL7033989.1"/>
    </source>
</evidence>
<dbReference type="Proteomes" id="UP001177140">
    <property type="component" value="Unassembled WGS sequence"/>
</dbReference>
<gene>
    <name evidence="2" type="ORF">MKW94_015951</name>
</gene>
<name>A0AA41SE26_PAPNU</name>
<reference evidence="2" key="1">
    <citation type="submission" date="2022-03" db="EMBL/GenBank/DDBJ databases">
        <title>A functionally conserved STORR gene fusion in Papaver species that diverged 16.8 million years ago.</title>
        <authorList>
            <person name="Catania T."/>
        </authorList>
    </citation>
    <scope>NUCLEOTIDE SEQUENCE</scope>
    <source>
        <strain evidence="2">S-191538</strain>
    </source>
</reference>
<comment type="caution">
    <text evidence="2">The sequence shown here is derived from an EMBL/GenBank/DDBJ whole genome shotgun (WGS) entry which is preliminary data.</text>
</comment>
<accession>A0AA41SE26</accession>
<dbReference type="AlphaFoldDB" id="A0AA41SE26"/>
<protein>
    <submittedName>
        <fullName evidence="2">Uncharacterized protein</fullName>
    </submittedName>
</protein>
<evidence type="ECO:0000256" key="1">
    <source>
        <dbReference type="SAM" id="MobiDB-lite"/>
    </source>
</evidence>
<keyword evidence="3" id="KW-1185">Reference proteome</keyword>
<evidence type="ECO:0000313" key="3">
    <source>
        <dbReference type="Proteomes" id="UP001177140"/>
    </source>
</evidence>